<name>A0AAV5SEQ4_9BILA</name>
<evidence type="ECO:0008006" key="4">
    <source>
        <dbReference type="Google" id="ProtNLM"/>
    </source>
</evidence>
<gene>
    <name evidence="2" type="ORF">PENTCL1PPCAC_2838</name>
</gene>
<evidence type="ECO:0000256" key="1">
    <source>
        <dbReference type="SAM" id="Phobius"/>
    </source>
</evidence>
<feature type="transmembrane region" description="Helical" evidence="1">
    <location>
        <begin position="23"/>
        <end position="45"/>
    </location>
</feature>
<sequence>MYKIITNLFITEQLSRQEASSAVIYPAIVIVSAYAGLFLDAYVLLLPLVMAAVYEMVVSTVKMAMTMLYTFNPRHSFDPTEAHLAILQSIFKGYAAQMRRNPVLSFAREACVIFFCFLMFLVSIFQISEIARKEREMQQRQYESIRDQQRRIVLDFPSDNEDGVINARIAISPPTYSMAIRNEGVRQFAPELCITEDTAPPSYSALVRDRTPPVSLVRTPPSTVLPHPQLATHHSAGMIVPPTYSTPAIARIEPPPS</sequence>
<keyword evidence="1" id="KW-0472">Membrane</keyword>
<accession>A0AAV5SEQ4</accession>
<feature type="transmembrane region" description="Helical" evidence="1">
    <location>
        <begin position="106"/>
        <end position="127"/>
    </location>
</feature>
<reference evidence="2" key="1">
    <citation type="submission" date="2023-10" db="EMBL/GenBank/DDBJ databases">
        <title>Genome assembly of Pristionchus species.</title>
        <authorList>
            <person name="Yoshida K."/>
            <person name="Sommer R.J."/>
        </authorList>
    </citation>
    <scope>NUCLEOTIDE SEQUENCE</scope>
    <source>
        <strain evidence="2">RS0144</strain>
    </source>
</reference>
<comment type="caution">
    <text evidence="2">The sequence shown here is derived from an EMBL/GenBank/DDBJ whole genome shotgun (WGS) entry which is preliminary data.</text>
</comment>
<dbReference type="EMBL" id="BTSX01000001">
    <property type="protein sequence ID" value="GMS80663.1"/>
    <property type="molecule type" value="Genomic_DNA"/>
</dbReference>
<dbReference type="AlphaFoldDB" id="A0AAV5SEQ4"/>
<keyword evidence="1" id="KW-1133">Transmembrane helix</keyword>
<protein>
    <recommendedName>
        <fullName evidence="4">G protein-coupled receptor</fullName>
    </recommendedName>
</protein>
<keyword evidence="1" id="KW-0812">Transmembrane</keyword>
<feature type="non-terminal residue" evidence="2">
    <location>
        <position position="257"/>
    </location>
</feature>
<dbReference type="Proteomes" id="UP001432027">
    <property type="component" value="Unassembled WGS sequence"/>
</dbReference>
<organism evidence="2 3">
    <name type="scientific">Pristionchus entomophagus</name>
    <dbReference type="NCBI Taxonomy" id="358040"/>
    <lineage>
        <taxon>Eukaryota</taxon>
        <taxon>Metazoa</taxon>
        <taxon>Ecdysozoa</taxon>
        <taxon>Nematoda</taxon>
        <taxon>Chromadorea</taxon>
        <taxon>Rhabditida</taxon>
        <taxon>Rhabditina</taxon>
        <taxon>Diplogasteromorpha</taxon>
        <taxon>Diplogasteroidea</taxon>
        <taxon>Neodiplogasteridae</taxon>
        <taxon>Pristionchus</taxon>
    </lineage>
</organism>
<evidence type="ECO:0000313" key="3">
    <source>
        <dbReference type="Proteomes" id="UP001432027"/>
    </source>
</evidence>
<keyword evidence="3" id="KW-1185">Reference proteome</keyword>
<proteinExistence type="predicted"/>
<evidence type="ECO:0000313" key="2">
    <source>
        <dbReference type="EMBL" id="GMS80663.1"/>
    </source>
</evidence>